<accession>A0A3E0BWI4</accession>
<dbReference type="SUPFAM" id="SSF51735">
    <property type="entry name" value="NAD(P)-binding Rossmann-fold domains"/>
    <property type="match status" value="1"/>
</dbReference>
<dbReference type="PRINTS" id="PR00081">
    <property type="entry name" value="GDHRDH"/>
</dbReference>
<evidence type="ECO:0000313" key="3">
    <source>
        <dbReference type="EMBL" id="REG46191.1"/>
    </source>
</evidence>
<comment type="similarity">
    <text evidence="1">Belongs to the short-chain dehydrogenases/reductases (SDR) family.</text>
</comment>
<dbReference type="PANTHER" id="PTHR42760">
    <property type="entry name" value="SHORT-CHAIN DEHYDROGENASES/REDUCTASES FAMILY MEMBER"/>
    <property type="match status" value="1"/>
</dbReference>
<dbReference type="Gene3D" id="3.40.50.720">
    <property type="entry name" value="NAD(P)-binding Rossmann-like Domain"/>
    <property type="match status" value="1"/>
</dbReference>
<comment type="caution">
    <text evidence="2">The sequence shown here is derived from an EMBL/GenBank/DDBJ whole genome shotgun (WGS) entry which is preliminary data.</text>
</comment>
<keyword evidence="4" id="KW-1185">Reference proteome</keyword>
<dbReference type="InterPro" id="IPR002347">
    <property type="entry name" value="SDR_fam"/>
</dbReference>
<evidence type="ECO:0000313" key="5">
    <source>
        <dbReference type="Proteomes" id="UP000256941"/>
    </source>
</evidence>
<accession>A0A3D9XTX8</accession>
<dbReference type="InterPro" id="IPR036291">
    <property type="entry name" value="NAD(P)-bd_dom_sf"/>
</dbReference>
<evidence type="ECO:0000313" key="4">
    <source>
        <dbReference type="Proteomes" id="UP000256794"/>
    </source>
</evidence>
<protein>
    <submittedName>
        <fullName evidence="2">NADP-dependent 3-hydroxy acid dehydrogenase YdfG</fullName>
    </submittedName>
</protein>
<evidence type="ECO:0000256" key="1">
    <source>
        <dbReference type="ARBA" id="ARBA00006484"/>
    </source>
</evidence>
<dbReference type="Pfam" id="PF00106">
    <property type="entry name" value="adh_short"/>
    <property type="match status" value="1"/>
</dbReference>
<organism evidence="2 5">
    <name type="scientific">Paracoccus versutus</name>
    <name type="common">Thiobacillus versutus</name>
    <dbReference type="NCBI Taxonomy" id="34007"/>
    <lineage>
        <taxon>Bacteria</taxon>
        <taxon>Pseudomonadati</taxon>
        <taxon>Pseudomonadota</taxon>
        <taxon>Alphaproteobacteria</taxon>
        <taxon>Rhodobacterales</taxon>
        <taxon>Paracoccaceae</taxon>
        <taxon>Paracoccus</taxon>
    </lineage>
</organism>
<dbReference type="InterPro" id="IPR020904">
    <property type="entry name" value="Sc_DH/Rdtase_CS"/>
</dbReference>
<dbReference type="GO" id="GO:0016616">
    <property type="term" value="F:oxidoreductase activity, acting on the CH-OH group of donors, NAD or NADP as acceptor"/>
    <property type="evidence" value="ECO:0007669"/>
    <property type="project" value="TreeGrafter"/>
</dbReference>
<gene>
    <name evidence="3" type="ORF">ATH84_101651</name>
    <name evidence="2" type="ORF">BDD41_1691</name>
</gene>
<dbReference type="Proteomes" id="UP000256941">
    <property type="component" value="Unassembled WGS sequence"/>
</dbReference>
<name>A0A3E0BWI4_PARVE</name>
<dbReference type="PROSITE" id="PS00061">
    <property type="entry name" value="ADH_SHORT"/>
    <property type="match status" value="1"/>
</dbReference>
<sequence length="240" mass="25837">MTRMEESMTRTVMISGASRGIGAAIAQRMQAAGWNVSLGLRRPETAGPDTPQRLACRYDALEPDSERAWIRATIARFGRLDGLVLSAGIHSRATVLEAADEEFDQLIAVNVKSPMRLARLAWPHLEALPDGKPHPGRIVLMSSLSGKRVKSAGSGLYGISKFALMGLAQGLRQCGRDNRVRTTAICPSFVATDMAAGVVQDMSELTRPEDIAAIVETVLGLPPTASVADIPVHWSVEDCY</sequence>
<proteinExistence type="inferred from homology"/>
<evidence type="ECO:0000313" key="2">
    <source>
        <dbReference type="EMBL" id="REF73161.1"/>
    </source>
</evidence>
<dbReference type="Proteomes" id="UP000256794">
    <property type="component" value="Unassembled WGS sequence"/>
</dbReference>
<reference evidence="4 5" key="1">
    <citation type="submission" date="2018-08" db="EMBL/GenBank/DDBJ databases">
        <title>Genomic Encyclopedia of Archaeal and Bacterial Type Strains, Phase II (KMG-II): from individual species to whole genera.</title>
        <authorList>
            <person name="Goeker M."/>
        </authorList>
    </citation>
    <scope>NUCLEOTIDE SEQUENCE [LARGE SCALE GENOMIC DNA]</scope>
    <source>
        <strain evidence="2 5">DSM 17099</strain>
        <strain evidence="3 4">DSM 582</strain>
    </source>
</reference>
<dbReference type="AlphaFoldDB" id="A0A3E0BWI4"/>
<dbReference type="EMBL" id="QTUJ01000001">
    <property type="protein sequence ID" value="REF73161.1"/>
    <property type="molecule type" value="Genomic_DNA"/>
</dbReference>
<dbReference type="EMBL" id="QUMX01000016">
    <property type="protein sequence ID" value="REG46191.1"/>
    <property type="molecule type" value="Genomic_DNA"/>
</dbReference>